<name>A0A4Y9Y3S6_9APHY</name>
<evidence type="ECO:0000256" key="1">
    <source>
        <dbReference type="SAM" id="MobiDB-lite"/>
    </source>
</evidence>
<reference evidence="2 3" key="1">
    <citation type="submission" date="2019-01" db="EMBL/GenBank/DDBJ databases">
        <title>Genome sequencing of the rare red list fungi Fomitopsis rosea.</title>
        <authorList>
            <person name="Buettner E."/>
            <person name="Kellner H."/>
        </authorList>
    </citation>
    <scope>NUCLEOTIDE SEQUENCE [LARGE SCALE GENOMIC DNA]</scope>
    <source>
        <strain evidence="2 3">DSM 105464</strain>
    </source>
</reference>
<gene>
    <name evidence="2" type="ORF">EVJ58_g7275</name>
</gene>
<dbReference type="Proteomes" id="UP000298390">
    <property type="component" value="Unassembled WGS sequence"/>
</dbReference>
<accession>A0A4Y9Y3S6</accession>
<organism evidence="2 3">
    <name type="scientific">Rhodofomes roseus</name>
    <dbReference type="NCBI Taxonomy" id="34475"/>
    <lineage>
        <taxon>Eukaryota</taxon>
        <taxon>Fungi</taxon>
        <taxon>Dikarya</taxon>
        <taxon>Basidiomycota</taxon>
        <taxon>Agaricomycotina</taxon>
        <taxon>Agaricomycetes</taxon>
        <taxon>Polyporales</taxon>
        <taxon>Rhodofomes</taxon>
    </lineage>
</organism>
<protein>
    <submittedName>
        <fullName evidence="2">Uncharacterized protein</fullName>
    </submittedName>
</protein>
<evidence type="ECO:0000313" key="2">
    <source>
        <dbReference type="EMBL" id="TFY57025.1"/>
    </source>
</evidence>
<evidence type="ECO:0000313" key="3">
    <source>
        <dbReference type="Proteomes" id="UP000298390"/>
    </source>
</evidence>
<comment type="caution">
    <text evidence="2">The sequence shown here is derived from an EMBL/GenBank/DDBJ whole genome shotgun (WGS) entry which is preliminary data.</text>
</comment>
<feature type="region of interest" description="Disordered" evidence="1">
    <location>
        <begin position="396"/>
        <end position="415"/>
    </location>
</feature>
<dbReference type="EMBL" id="SEKV01000458">
    <property type="protein sequence ID" value="TFY57025.1"/>
    <property type="molecule type" value="Genomic_DNA"/>
</dbReference>
<sequence>MSMIFVLIQLFGNQAEKVDRDPAILTPTQILFWREKAEERLRCQFPDDVVEAACRLVDGPPLEPAPLFADEGILFEGELEALFFDFEHQEAAEAAEVPPLPQRTSTPCLACHLTATVLCLRSVVSCPLRISLWNGNGMYEVLNVSPVEDSWVEGPIAGPSTSWATIGSSVDHVHTYDMDAKRKSSRSVEPEDEIKVPALTSPSTAIAAPNVLRESTAENILPCIATQESSVDAARANNPARKEEDDTPTGILLRIIEECAKKQSKQERALRKSLDVGIDPRLTDKAYCASIKPLPPPTATKAIVINDAGLKRERDEDEAVTHPLRSEHEHPKRTRASWPVHGGNVQQSARRTPCGSTCKPATAARGDIPDRLTTRTVRLGRLRVRRDVRRSYAGPELLGPGADNDPAEIYPRFYK</sequence>
<dbReference type="AlphaFoldDB" id="A0A4Y9Y3S6"/>
<feature type="region of interest" description="Disordered" evidence="1">
    <location>
        <begin position="313"/>
        <end position="362"/>
    </location>
</feature>
<proteinExistence type="predicted"/>